<dbReference type="STRING" id="6945.B7Q891"/>
<dbReference type="Proteomes" id="UP000001555">
    <property type="component" value="Unassembled WGS sequence"/>
</dbReference>
<feature type="signal peptide" evidence="9">
    <location>
        <begin position="1"/>
        <end position="17"/>
    </location>
</feature>
<keyword evidence="9" id="KW-0732">Signal</keyword>
<dbReference type="VEuPathDB" id="VectorBase:ISCW010561"/>
<dbReference type="VEuPathDB" id="VectorBase:ISCP_003091"/>
<evidence type="ECO:0000256" key="9">
    <source>
        <dbReference type="SAM" id="SignalP"/>
    </source>
</evidence>
<dbReference type="VEuPathDB" id="VectorBase:ISCI010561"/>
<evidence type="ECO:0000256" key="2">
    <source>
        <dbReference type="ARBA" id="ARBA00006419"/>
    </source>
</evidence>
<evidence type="ECO:0000256" key="5">
    <source>
        <dbReference type="ARBA" id="ARBA00022927"/>
    </source>
</evidence>
<dbReference type="HOGENOM" id="CLU_2471568_0_0_1"/>
<evidence type="ECO:0000256" key="8">
    <source>
        <dbReference type="ARBA" id="ARBA00031347"/>
    </source>
</evidence>
<evidence type="ECO:0000313" key="12">
    <source>
        <dbReference type="Proteomes" id="UP000001555"/>
    </source>
</evidence>
<sequence>MMMESFTLVTLPSLGPAAMLMSTITTEEGVEPPLSLLEFEPLSQYCNGVLSAFNEVRLCSCLAIARQLSSSVETSLRTIVNVICRFQL</sequence>
<dbReference type="GO" id="GO:0015031">
    <property type="term" value="P:protein transport"/>
    <property type="evidence" value="ECO:0007669"/>
    <property type="project" value="UniProtKB-KW"/>
</dbReference>
<feature type="chain" id="PRO_5014568275" description="Conserved oligomeric Golgi complex subunit 8" evidence="9">
    <location>
        <begin position="18"/>
        <end position="88"/>
    </location>
</feature>
<evidence type="ECO:0000256" key="7">
    <source>
        <dbReference type="ARBA" id="ARBA00023136"/>
    </source>
</evidence>
<evidence type="ECO:0000313" key="10">
    <source>
        <dbReference type="EMBL" id="EEC15063.1"/>
    </source>
</evidence>
<keyword evidence="5" id="KW-0653">Protein transport</keyword>
<evidence type="ECO:0000256" key="6">
    <source>
        <dbReference type="ARBA" id="ARBA00023034"/>
    </source>
</evidence>
<evidence type="ECO:0000313" key="11">
    <source>
        <dbReference type="EnsemblMetazoa" id="ISCW010561-PA"/>
    </source>
</evidence>
<comment type="subcellular location">
    <subcellularLocation>
        <location evidence="1">Golgi apparatus membrane</location>
        <topology evidence="1">Peripheral membrane protein</topology>
    </subcellularLocation>
</comment>
<dbReference type="EnsemblMetazoa" id="ISCW010561-RA">
    <property type="protein sequence ID" value="ISCW010561-PA"/>
    <property type="gene ID" value="ISCW010561"/>
</dbReference>
<keyword evidence="7" id="KW-0472">Membrane</keyword>
<evidence type="ECO:0000256" key="4">
    <source>
        <dbReference type="ARBA" id="ARBA00022448"/>
    </source>
</evidence>
<reference evidence="10 12" key="1">
    <citation type="submission" date="2008-03" db="EMBL/GenBank/DDBJ databases">
        <title>Annotation of Ixodes scapularis.</title>
        <authorList>
            <consortium name="Ixodes scapularis Genome Project Consortium"/>
            <person name="Caler E."/>
            <person name="Hannick L.I."/>
            <person name="Bidwell S."/>
            <person name="Joardar V."/>
            <person name="Thiagarajan M."/>
            <person name="Amedeo P."/>
            <person name="Galinsky K.J."/>
            <person name="Schobel S."/>
            <person name="Inman J."/>
            <person name="Hostetler J."/>
            <person name="Miller J."/>
            <person name="Hammond M."/>
            <person name="Megy K."/>
            <person name="Lawson D."/>
            <person name="Kodira C."/>
            <person name="Sutton G."/>
            <person name="Meyer J."/>
            <person name="Hill C.A."/>
            <person name="Birren B."/>
            <person name="Nene V."/>
            <person name="Collins F."/>
            <person name="Alarcon-Chaidez F."/>
            <person name="Wikel S."/>
            <person name="Strausberg R."/>
        </authorList>
    </citation>
    <scope>NUCLEOTIDE SEQUENCE [LARGE SCALE GENOMIC DNA]</scope>
    <source>
        <strain evidence="12">Wikel</strain>
        <strain evidence="10">Wikel colony</strain>
    </source>
</reference>
<keyword evidence="6" id="KW-0333">Golgi apparatus</keyword>
<comment type="similarity">
    <text evidence="2">Belongs to the COG8 family.</text>
</comment>
<organism>
    <name type="scientific">Ixodes scapularis</name>
    <name type="common">Black-legged tick</name>
    <name type="synonym">Deer tick</name>
    <dbReference type="NCBI Taxonomy" id="6945"/>
    <lineage>
        <taxon>Eukaryota</taxon>
        <taxon>Metazoa</taxon>
        <taxon>Ecdysozoa</taxon>
        <taxon>Arthropoda</taxon>
        <taxon>Chelicerata</taxon>
        <taxon>Arachnida</taxon>
        <taxon>Acari</taxon>
        <taxon>Parasitiformes</taxon>
        <taxon>Ixodida</taxon>
        <taxon>Ixodoidea</taxon>
        <taxon>Ixodidae</taxon>
        <taxon>Ixodinae</taxon>
        <taxon>Ixodes</taxon>
    </lineage>
</organism>
<dbReference type="PANTHER" id="PTHR21311">
    <property type="entry name" value="CONSERVED OLIGOMERIC GOLGI COMPLEX COMPONENT 8"/>
    <property type="match status" value="1"/>
</dbReference>
<dbReference type="AlphaFoldDB" id="B7Q891"/>
<dbReference type="OrthoDB" id="1661054at2759"/>
<evidence type="ECO:0000256" key="3">
    <source>
        <dbReference type="ARBA" id="ARBA00020983"/>
    </source>
</evidence>
<dbReference type="PaxDb" id="6945-B7Q891"/>
<dbReference type="InParanoid" id="B7Q891"/>
<reference evidence="11" key="2">
    <citation type="submission" date="2020-05" db="UniProtKB">
        <authorList>
            <consortium name="EnsemblMetazoa"/>
        </authorList>
    </citation>
    <scope>IDENTIFICATION</scope>
    <source>
        <strain evidence="11">wikel</strain>
    </source>
</reference>
<dbReference type="EMBL" id="DS881751">
    <property type="protein sequence ID" value="EEC15063.1"/>
    <property type="molecule type" value="Genomic_DNA"/>
</dbReference>
<dbReference type="EMBL" id="ABJB011020838">
    <property type="status" value="NOT_ANNOTATED_CDS"/>
    <property type="molecule type" value="Genomic_DNA"/>
</dbReference>
<evidence type="ECO:0000256" key="1">
    <source>
        <dbReference type="ARBA" id="ARBA00004395"/>
    </source>
</evidence>
<name>B7Q891_IXOSC</name>
<accession>B7Q891</accession>
<protein>
    <recommendedName>
        <fullName evidence="3">Conserved oligomeric Golgi complex subunit 8</fullName>
    </recommendedName>
    <alternativeName>
        <fullName evidence="8">Component of oligomeric Golgi complex 8</fullName>
    </alternativeName>
</protein>
<dbReference type="GO" id="GO:0017119">
    <property type="term" value="C:Golgi transport complex"/>
    <property type="evidence" value="ECO:0007669"/>
    <property type="project" value="InterPro"/>
</dbReference>
<dbReference type="GO" id="GO:0000139">
    <property type="term" value="C:Golgi membrane"/>
    <property type="evidence" value="ECO:0007669"/>
    <property type="project" value="UniProtKB-SubCell"/>
</dbReference>
<proteinExistence type="inferred from homology"/>
<keyword evidence="12" id="KW-1185">Reference proteome</keyword>
<dbReference type="PANTHER" id="PTHR21311:SF0">
    <property type="entry name" value="CONSERVED OLIGOMERIC GOLGI COMPLEX SUBUNIT 8"/>
    <property type="match status" value="1"/>
</dbReference>
<gene>
    <name evidence="10" type="ORF">IscW_ISCW010561</name>
</gene>
<dbReference type="InterPro" id="IPR007255">
    <property type="entry name" value="COG8"/>
</dbReference>
<keyword evidence="4" id="KW-0813">Transport</keyword>